<name>A0ABS2RL41_9ACTN</name>
<organism evidence="7 8">
    <name type="scientific">Microlunatus panaciterrae</name>
    <dbReference type="NCBI Taxonomy" id="400768"/>
    <lineage>
        <taxon>Bacteria</taxon>
        <taxon>Bacillati</taxon>
        <taxon>Actinomycetota</taxon>
        <taxon>Actinomycetes</taxon>
        <taxon>Propionibacteriales</taxon>
        <taxon>Propionibacteriaceae</taxon>
        <taxon>Microlunatus</taxon>
    </lineage>
</organism>
<evidence type="ECO:0000256" key="1">
    <source>
        <dbReference type="ARBA" id="ARBA00022574"/>
    </source>
</evidence>
<feature type="repeat" description="WD" evidence="3">
    <location>
        <begin position="618"/>
        <end position="659"/>
    </location>
</feature>
<keyword evidence="8" id="KW-1185">Reference proteome</keyword>
<feature type="transmembrane region" description="Helical" evidence="5">
    <location>
        <begin position="212"/>
        <end position="233"/>
    </location>
</feature>
<dbReference type="EMBL" id="JAFBCF010000001">
    <property type="protein sequence ID" value="MBM7798634.1"/>
    <property type="molecule type" value="Genomic_DNA"/>
</dbReference>
<keyword evidence="1 3" id="KW-0853">WD repeat</keyword>
<dbReference type="SMART" id="SM00320">
    <property type="entry name" value="WD40"/>
    <property type="match status" value="13"/>
</dbReference>
<feature type="repeat" description="WD" evidence="3">
    <location>
        <begin position="662"/>
        <end position="703"/>
    </location>
</feature>
<dbReference type="CDD" id="cd00200">
    <property type="entry name" value="WD40"/>
    <property type="match status" value="1"/>
</dbReference>
<dbReference type="InterPro" id="IPR015943">
    <property type="entry name" value="WD40/YVTN_repeat-like_dom_sf"/>
</dbReference>
<proteinExistence type="predicted"/>
<feature type="repeat" description="WD" evidence="3">
    <location>
        <begin position="310"/>
        <end position="342"/>
    </location>
</feature>
<sequence length="970" mass="102861">MSVRSAQPPSETSPGPSANRTSYDAFISYSHANAAVATAIQRGLHRLARPLWKPRALRVFLDRTDLAASPQLWPSITKNLDASRFLVVILSEEAAHSQYVQRELEYWISAGRADAMLLVLANGRLSWDEERRAFDPLTSTAAPPALTDVGVFSSEPLYVVLSWATADHLHLDDPRFRSAIGDLAAPIHGRPKAELDSDDLHEHRRLRRIRRVAVAALVVLLVLALLAATLAVLQTRRADREAESARRQAAVAEAQLAATRSATAGTVWAALAFAVEAELRTTTPLPEARSVMASALQRLGRLPLRPRGIMDNGSTDFAAVAWAPGAAMLATGDDAGRVRIWNGDTLKAQGAAVKVAESVDSLAWSPRDARLAVAGLTDGGLHSVVRLLDVRTGDQFRVPLGLSLISELAWSPQGTRLAIGAEDGVWMVDPTTGRPLGRRPLVASGRQPFVAAADVSSVAWSPDGRSLAVRTGRSAALFSSADGALLRTLATDSAAEVLTSLAWSPDGRSIAASTSSGAVARWDIRSASRLPTAEPRRATIASSVSWSPDGAVLASTHSDGAVQLWDSRSGKAIGDPVMSNAVEVSHGAWSSDGRAFVALGLDGTVRLWDFSRHSVAPSPAHTETVRRLTWSPTGDRLATTGEDGVVRIRDVHTGAVLGRPLTATAAGPLKALAWAPTDDRLATGGDGLPVTVWDVRSWDSLTTLQDSDVGAVDLAWSPDGAMIAAALNDLTTRIWDSRTGKVIRELRGQALDRLLTAAPIAWSPDGTRLVTSGDLWLRVWDASTGRPVGQRLSGHQAKPRSIAWSPDGTQLASGGLDSTLRRWDARSGSQIGPPVVVRRASGEAGTGDIRSVAWSPTGQQIATGDSDGNLRLWHAATGASVGAAMRTRSAYVYAVAWSPDGARLAAGGIGGDLQVWTAIAERSACRLALAAVGADGLQALVGEDKPPLRCRHPETVRDLPPLPVVPLEYR</sequence>
<dbReference type="InterPro" id="IPR035897">
    <property type="entry name" value="Toll_tir_struct_dom_sf"/>
</dbReference>
<feature type="repeat" description="WD" evidence="3">
    <location>
        <begin position="704"/>
        <end position="745"/>
    </location>
</feature>
<feature type="repeat" description="WD" evidence="3">
    <location>
        <begin position="543"/>
        <end position="575"/>
    </location>
</feature>
<dbReference type="SUPFAM" id="SSF50978">
    <property type="entry name" value="WD40 repeat-like"/>
    <property type="match status" value="1"/>
</dbReference>
<comment type="caution">
    <text evidence="7">The sequence shown here is derived from an EMBL/GenBank/DDBJ whole genome shotgun (WGS) entry which is preliminary data.</text>
</comment>
<dbReference type="PROSITE" id="PS50294">
    <property type="entry name" value="WD_REPEATS_REGION"/>
    <property type="match status" value="4"/>
</dbReference>
<dbReference type="InterPro" id="IPR019775">
    <property type="entry name" value="WD40_repeat_CS"/>
</dbReference>
<dbReference type="Pfam" id="PF00400">
    <property type="entry name" value="WD40"/>
    <property type="match status" value="6"/>
</dbReference>
<keyword evidence="5" id="KW-0472">Membrane</keyword>
<dbReference type="InterPro" id="IPR024977">
    <property type="entry name" value="Apc4-like_WD40_dom"/>
</dbReference>
<evidence type="ECO:0000313" key="7">
    <source>
        <dbReference type="EMBL" id="MBM7798634.1"/>
    </source>
</evidence>
<dbReference type="Pfam" id="PF13676">
    <property type="entry name" value="TIR_2"/>
    <property type="match status" value="1"/>
</dbReference>
<dbReference type="InterPro" id="IPR001680">
    <property type="entry name" value="WD40_rpt"/>
</dbReference>
<dbReference type="PROSITE" id="PS50082">
    <property type="entry name" value="WD_REPEATS_2"/>
    <property type="match status" value="10"/>
</dbReference>
<dbReference type="SUPFAM" id="SSF52200">
    <property type="entry name" value="Toll/Interleukin receptor TIR domain"/>
    <property type="match status" value="1"/>
</dbReference>
<protein>
    <submittedName>
        <fullName evidence="7">WD40 repeat protein</fullName>
    </submittedName>
</protein>
<dbReference type="PROSITE" id="PS50104">
    <property type="entry name" value="TIR"/>
    <property type="match status" value="1"/>
</dbReference>
<evidence type="ECO:0000256" key="2">
    <source>
        <dbReference type="ARBA" id="ARBA00022737"/>
    </source>
</evidence>
<dbReference type="InterPro" id="IPR011047">
    <property type="entry name" value="Quinoprotein_ADH-like_sf"/>
</dbReference>
<feature type="repeat" description="WD" evidence="3">
    <location>
        <begin position="491"/>
        <end position="532"/>
    </location>
</feature>
<reference evidence="7 8" key="1">
    <citation type="submission" date="2021-01" db="EMBL/GenBank/DDBJ databases">
        <title>Sequencing the genomes of 1000 actinobacteria strains.</title>
        <authorList>
            <person name="Klenk H.-P."/>
        </authorList>
    </citation>
    <scope>NUCLEOTIDE SEQUENCE [LARGE SCALE GENOMIC DNA]</scope>
    <source>
        <strain evidence="7 8">DSM 18662</strain>
    </source>
</reference>
<feature type="repeat" description="WD" evidence="3">
    <location>
        <begin position="577"/>
        <end position="618"/>
    </location>
</feature>
<keyword evidence="2" id="KW-0677">Repeat</keyword>
<dbReference type="Gene3D" id="2.130.10.10">
    <property type="entry name" value="YVTN repeat-like/Quinoprotein amine dehydrogenase"/>
    <property type="match status" value="5"/>
</dbReference>
<feature type="repeat" description="WD" evidence="3">
    <location>
        <begin position="842"/>
        <end position="883"/>
    </location>
</feature>
<dbReference type="PANTHER" id="PTHR19879:SF9">
    <property type="entry name" value="TRANSCRIPTION INITIATION FACTOR TFIID SUBUNIT 5"/>
    <property type="match status" value="1"/>
</dbReference>
<evidence type="ECO:0000256" key="3">
    <source>
        <dbReference type="PROSITE-ProRule" id="PRU00221"/>
    </source>
</evidence>
<feature type="repeat" description="WD" evidence="3">
    <location>
        <begin position="792"/>
        <end position="833"/>
    </location>
</feature>
<keyword evidence="5" id="KW-1133">Transmembrane helix</keyword>
<dbReference type="PANTHER" id="PTHR19879">
    <property type="entry name" value="TRANSCRIPTION INITIATION FACTOR TFIID"/>
    <property type="match status" value="1"/>
</dbReference>
<accession>A0ABS2RL41</accession>
<dbReference type="Pfam" id="PF12894">
    <property type="entry name" value="ANAPC4_WD40"/>
    <property type="match status" value="3"/>
</dbReference>
<feature type="domain" description="TIR" evidence="6">
    <location>
        <begin position="21"/>
        <end position="146"/>
    </location>
</feature>
<keyword evidence="4" id="KW-0175">Coiled coil</keyword>
<feature type="coiled-coil region" evidence="4">
    <location>
        <begin position="235"/>
        <end position="262"/>
    </location>
</feature>
<gene>
    <name evidence="7" type="ORF">JOE57_001555</name>
</gene>
<evidence type="ECO:0000259" key="6">
    <source>
        <dbReference type="PROSITE" id="PS50104"/>
    </source>
</evidence>
<dbReference type="Gene3D" id="3.40.50.10140">
    <property type="entry name" value="Toll/interleukin-1 receptor homology (TIR) domain"/>
    <property type="match status" value="1"/>
</dbReference>
<dbReference type="InterPro" id="IPR000157">
    <property type="entry name" value="TIR_dom"/>
</dbReference>
<feature type="repeat" description="WD" evidence="3">
    <location>
        <begin position="885"/>
        <end position="916"/>
    </location>
</feature>
<evidence type="ECO:0000256" key="5">
    <source>
        <dbReference type="SAM" id="Phobius"/>
    </source>
</evidence>
<keyword evidence="5" id="KW-0812">Transmembrane</keyword>
<dbReference type="RefSeq" id="WP_204917154.1">
    <property type="nucleotide sequence ID" value="NZ_BAAAQP010000002.1"/>
</dbReference>
<dbReference type="Proteomes" id="UP000704762">
    <property type="component" value="Unassembled WGS sequence"/>
</dbReference>
<dbReference type="SUPFAM" id="SSF50998">
    <property type="entry name" value="Quinoprotein alcohol dehydrogenase-like"/>
    <property type="match status" value="1"/>
</dbReference>
<dbReference type="InterPro" id="IPR036322">
    <property type="entry name" value="WD40_repeat_dom_sf"/>
</dbReference>
<evidence type="ECO:0000256" key="4">
    <source>
        <dbReference type="SAM" id="Coils"/>
    </source>
</evidence>
<dbReference type="PROSITE" id="PS00678">
    <property type="entry name" value="WD_REPEATS_1"/>
    <property type="match status" value="2"/>
</dbReference>
<evidence type="ECO:0000313" key="8">
    <source>
        <dbReference type="Proteomes" id="UP000704762"/>
    </source>
</evidence>